<evidence type="ECO:0008006" key="3">
    <source>
        <dbReference type="Google" id="ProtNLM"/>
    </source>
</evidence>
<evidence type="ECO:0000313" key="2">
    <source>
        <dbReference type="Proteomes" id="UP000315017"/>
    </source>
</evidence>
<accession>A0A517YC88</accession>
<dbReference type="EMBL" id="CP036274">
    <property type="protein sequence ID" value="QDU27789.1"/>
    <property type="molecule type" value="Genomic_DNA"/>
</dbReference>
<dbReference type="InterPro" id="IPR036567">
    <property type="entry name" value="RHF-like"/>
</dbReference>
<protein>
    <recommendedName>
        <fullName evidence="3">Ribosomal subunit interface protein</fullName>
    </recommendedName>
</protein>
<name>A0A517YC88_9BACT</name>
<dbReference type="KEGG" id="aagg:ETAA8_28800"/>
<dbReference type="InterPro" id="IPR003489">
    <property type="entry name" value="RHF/RaiA"/>
</dbReference>
<proteinExistence type="predicted"/>
<reference evidence="1 2" key="1">
    <citation type="submission" date="2019-02" db="EMBL/GenBank/DDBJ databases">
        <title>Deep-cultivation of Planctomycetes and their phenomic and genomic characterization uncovers novel biology.</title>
        <authorList>
            <person name="Wiegand S."/>
            <person name="Jogler M."/>
            <person name="Boedeker C."/>
            <person name="Pinto D."/>
            <person name="Vollmers J."/>
            <person name="Rivas-Marin E."/>
            <person name="Kohn T."/>
            <person name="Peeters S.H."/>
            <person name="Heuer A."/>
            <person name="Rast P."/>
            <person name="Oberbeckmann S."/>
            <person name="Bunk B."/>
            <person name="Jeske O."/>
            <person name="Meyerdierks A."/>
            <person name="Storesund J.E."/>
            <person name="Kallscheuer N."/>
            <person name="Luecker S."/>
            <person name="Lage O.M."/>
            <person name="Pohl T."/>
            <person name="Merkel B.J."/>
            <person name="Hornburger P."/>
            <person name="Mueller R.-W."/>
            <person name="Bruemmer F."/>
            <person name="Labrenz M."/>
            <person name="Spormann A.M."/>
            <person name="Op den Camp H."/>
            <person name="Overmann J."/>
            <person name="Amann R."/>
            <person name="Jetten M.S.M."/>
            <person name="Mascher T."/>
            <person name="Medema M.H."/>
            <person name="Devos D.P."/>
            <person name="Kaster A.-K."/>
            <person name="Ovreas L."/>
            <person name="Rohde M."/>
            <person name="Galperin M.Y."/>
            <person name="Jogler C."/>
        </authorList>
    </citation>
    <scope>NUCLEOTIDE SEQUENCE [LARGE SCALE GENOMIC DNA]</scope>
    <source>
        <strain evidence="1 2">ETA_A8</strain>
    </source>
</reference>
<evidence type="ECO:0000313" key="1">
    <source>
        <dbReference type="EMBL" id="QDU27789.1"/>
    </source>
</evidence>
<dbReference type="OrthoDB" id="121633at2"/>
<dbReference type="SUPFAM" id="SSF69754">
    <property type="entry name" value="Ribosome binding protein Y (YfiA homologue)"/>
    <property type="match status" value="1"/>
</dbReference>
<dbReference type="Proteomes" id="UP000315017">
    <property type="component" value="Chromosome"/>
</dbReference>
<gene>
    <name evidence="1" type="ORF">ETAA8_28800</name>
</gene>
<dbReference type="RefSeq" id="WP_145088984.1">
    <property type="nucleotide sequence ID" value="NZ_CP036274.1"/>
</dbReference>
<dbReference type="Pfam" id="PF02482">
    <property type="entry name" value="Ribosomal_S30AE"/>
    <property type="match status" value="1"/>
</dbReference>
<dbReference type="Gene3D" id="3.30.160.100">
    <property type="entry name" value="Ribosome hibernation promotion factor-like"/>
    <property type="match status" value="1"/>
</dbReference>
<keyword evidence="2" id="KW-1185">Reference proteome</keyword>
<organism evidence="1 2">
    <name type="scientific">Anatilimnocola aggregata</name>
    <dbReference type="NCBI Taxonomy" id="2528021"/>
    <lineage>
        <taxon>Bacteria</taxon>
        <taxon>Pseudomonadati</taxon>
        <taxon>Planctomycetota</taxon>
        <taxon>Planctomycetia</taxon>
        <taxon>Pirellulales</taxon>
        <taxon>Pirellulaceae</taxon>
        <taxon>Anatilimnocola</taxon>
    </lineage>
</organism>
<sequence>MLIQVNTDNHIEGKTSLQDWVRNEVDSSLGRFQPQLTRVEVFLSDVNSHKKSEVDKQCTVEARWSGLDPIAVTKNSPTVEEALAAALDSMIITLDSRIEKLRDAKRHSSMGSGGAEI</sequence>
<dbReference type="AlphaFoldDB" id="A0A517YC88"/>